<dbReference type="PANTHER" id="PTHR31263:SF0">
    <property type="entry name" value="CELLULASE FAMILY PROTEIN (AFU_ORTHOLOGUE AFUA_5G14560)"/>
    <property type="match status" value="1"/>
</dbReference>
<organism evidence="6 7">
    <name type="scientific">Colocasia esculenta</name>
    <name type="common">Wild taro</name>
    <name type="synonym">Arum esculentum</name>
    <dbReference type="NCBI Taxonomy" id="4460"/>
    <lineage>
        <taxon>Eukaryota</taxon>
        <taxon>Viridiplantae</taxon>
        <taxon>Streptophyta</taxon>
        <taxon>Embryophyta</taxon>
        <taxon>Tracheophyta</taxon>
        <taxon>Spermatophyta</taxon>
        <taxon>Magnoliopsida</taxon>
        <taxon>Liliopsida</taxon>
        <taxon>Araceae</taxon>
        <taxon>Aroideae</taxon>
        <taxon>Colocasieae</taxon>
        <taxon>Colocasia</taxon>
    </lineage>
</organism>
<gene>
    <name evidence="6" type="ORF">Taro_015383</name>
</gene>
<keyword evidence="7" id="KW-1185">Reference proteome</keyword>
<dbReference type="SUPFAM" id="SSF50370">
    <property type="entry name" value="Ricin B-like lectins"/>
    <property type="match status" value="1"/>
</dbReference>
<reference evidence="6" key="1">
    <citation type="submission" date="2017-07" db="EMBL/GenBank/DDBJ databases">
        <title>Taro Niue Genome Assembly and Annotation.</title>
        <authorList>
            <person name="Atibalentja N."/>
            <person name="Keating K."/>
            <person name="Fields C.J."/>
        </authorList>
    </citation>
    <scope>NUCLEOTIDE SEQUENCE</scope>
    <source>
        <strain evidence="6">Niue_2</strain>
        <tissue evidence="6">Leaf</tissue>
    </source>
</reference>
<dbReference type="Gene3D" id="3.20.20.80">
    <property type="entry name" value="Glycosidases"/>
    <property type="match status" value="1"/>
</dbReference>
<name>A0A843UKP7_COLES</name>
<dbReference type="GO" id="GO:0004553">
    <property type="term" value="F:hydrolase activity, hydrolyzing O-glycosyl compounds"/>
    <property type="evidence" value="ECO:0007669"/>
    <property type="project" value="InterPro"/>
</dbReference>
<dbReference type="InterPro" id="IPR017853">
    <property type="entry name" value="GH"/>
</dbReference>
<comment type="similarity">
    <text evidence="1 4">Belongs to the glycosyl hydrolase 5 (cellulase A) family.</text>
</comment>
<dbReference type="Pfam" id="PF00150">
    <property type="entry name" value="Cellulase"/>
    <property type="match status" value="1"/>
</dbReference>
<keyword evidence="3 4" id="KW-0326">Glycosidase</keyword>
<evidence type="ECO:0000313" key="7">
    <source>
        <dbReference type="Proteomes" id="UP000652761"/>
    </source>
</evidence>
<evidence type="ECO:0000313" key="6">
    <source>
        <dbReference type="EMBL" id="MQL82907.1"/>
    </source>
</evidence>
<evidence type="ECO:0000256" key="1">
    <source>
        <dbReference type="ARBA" id="ARBA00005641"/>
    </source>
</evidence>
<evidence type="ECO:0000259" key="5">
    <source>
        <dbReference type="Pfam" id="PF00150"/>
    </source>
</evidence>
<dbReference type="InterPro" id="IPR035992">
    <property type="entry name" value="Ricin_B-like_lectins"/>
</dbReference>
<evidence type="ECO:0000256" key="2">
    <source>
        <dbReference type="ARBA" id="ARBA00022801"/>
    </source>
</evidence>
<dbReference type="SUPFAM" id="SSF51445">
    <property type="entry name" value="(Trans)glycosidases"/>
    <property type="match status" value="1"/>
</dbReference>
<comment type="caution">
    <text evidence="6">The sequence shown here is derived from an EMBL/GenBank/DDBJ whole genome shotgun (WGS) entry which is preliminary data.</text>
</comment>
<proteinExistence type="inferred from homology"/>
<dbReference type="GO" id="GO:0000272">
    <property type="term" value="P:polysaccharide catabolic process"/>
    <property type="evidence" value="ECO:0007669"/>
    <property type="project" value="InterPro"/>
</dbReference>
<evidence type="ECO:0000256" key="3">
    <source>
        <dbReference type="ARBA" id="ARBA00023295"/>
    </source>
</evidence>
<accession>A0A843UKP7</accession>
<feature type="domain" description="Glycoside hydrolase family 5" evidence="5">
    <location>
        <begin position="91"/>
        <end position="376"/>
    </location>
</feature>
<dbReference type="AlphaFoldDB" id="A0A843UKP7"/>
<evidence type="ECO:0000256" key="4">
    <source>
        <dbReference type="RuleBase" id="RU361153"/>
    </source>
</evidence>
<sequence>MADPELHRPHRMLRRRGAPMLLQRWAWLPAASALVLLLPVLFLHQGVEALPLSTRGRWMVDAVSGQRVKLRCVNWAAHMPAVVPEGLDKQPLDDIVARVAALGFNCVRLTWATYLFTRPRYENLTVAGSLSALGLDEAAAGLAANNPFVSALAVREAYAEVVRAIGEAGLMAVLDNHVSRPQWCCASNDGNGFFGDLFFDPEEWLRGLEAVATRFRGSPQVVGMSMRNELRGANQSEAAWRRYVTRGARTIHRANPDALIIVSGLSYDTDLSFLAARPLPSRFDDKLVLEAHWYSFGKREDWASRSPDRVCADAAREFENRAGFVTRGDDGSSWPLFVSEFGVDQRGTNRADNRFLSCFLAFAAERDLDWGMWALQGSYYWRNGQPGFAETYGVLDANWDLPRNPRFPERFRLIQGMLQDPDSQVPAYLIIYHPLSGQCLLADDTSNVVLGDCRSRSKWSYGGNGTAILSAESSLCLRTVGDGSPVVLSPSCSDDQSAWTMISSSGFRIAGMDAGGSRLCLQGSSGDSPTVETRQCPCLGDPICSENPQRQWFRFVPSNVVV</sequence>
<dbReference type="OrthoDB" id="442731at2759"/>
<keyword evidence="2 4" id="KW-0378">Hydrolase</keyword>
<dbReference type="Proteomes" id="UP000652761">
    <property type="component" value="Unassembled WGS sequence"/>
</dbReference>
<dbReference type="Gene3D" id="2.80.10.50">
    <property type="match status" value="1"/>
</dbReference>
<dbReference type="PANTHER" id="PTHR31263">
    <property type="entry name" value="CELLULASE FAMILY PROTEIN (AFU_ORTHOLOGUE AFUA_5G14560)"/>
    <property type="match status" value="1"/>
</dbReference>
<protein>
    <recommendedName>
        <fullName evidence="5">Glycoside hydrolase family 5 domain-containing protein</fullName>
    </recommendedName>
</protein>
<dbReference type="EMBL" id="NMUH01000661">
    <property type="protein sequence ID" value="MQL82907.1"/>
    <property type="molecule type" value="Genomic_DNA"/>
</dbReference>
<dbReference type="InterPro" id="IPR001547">
    <property type="entry name" value="Glyco_hydro_5"/>
</dbReference>